<dbReference type="EMBL" id="GU568011">
    <property type="protein sequence ID" value="ADI23307.1"/>
    <property type="molecule type" value="Genomic_DNA"/>
</dbReference>
<keyword evidence="1" id="KW-0812">Transmembrane</keyword>
<feature type="transmembrane region" description="Helical" evidence="1">
    <location>
        <begin position="117"/>
        <end position="137"/>
    </location>
</feature>
<protein>
    <submittedName>
        <fullName evidence="2">Uncharacterized conserved protein</fullName>
    </submittedName>
</protein>
<feature type="transmembrane region" description="Helical" evidence="1">
    <location>
        <begin position="142"/>
        <end position="161"/>
    </location>
</feature>
<organism evidence="2">
    <name type="scientific">uncultured nuHF2 cluster bacterium HF0770_19K18</name>
    <dbReference type="NCBI Taxonomy" id="723592"/>
    <lineage>
        <taxon>Bacteria</taxon>
        <taxon>environmental samples</taxon>
    </lineage>
</organism>
<feature type="transmembrane region" description="Helical" evidence="1">
    <location>
        <begin position="346"/>
        <end position="365"/>
    </location>
</feature>
<feature type="transmembrane region" description="Helical" evidence="1">
    <location>
        <begin position="12"/>
        <end position="33"/>
    </location>
</feature>
<keyword evidence="1" id="KW-1133">Transmembrane helix</keyword>
<sequence length="373" mass="42447">MQMKNKSDRLLSLDAFRGLTIAFMIIVNTPGNWSYVYGPLRHAEWHGCTPTDLVFPFFLFIVGVAMRFSFAQHNYQPSSDLLKKIFWRTVTIFSFGLLLNAYPFIRQNWDWSSLRIMGVLQRIGLAYGLAAILSLYLSEKKLWISCGIILIGYWLILLLFGGSDPFGLSSNIARTIDIAILGENHLWRGTGIPFDPEGLLSTIPAIVTVLIGFSIGQLIQENSNRISLVQTILIRGAGIAAVGWLWGFIFPINKQLWTSTYVLYTGGLASFFLAAFIWLIDIRGYKKLSWPFMIFGTNSIFVFIGSGLWVKTILKVKFDYNGYIISGYSYLYKTVFQPLAGNINGSFLFALAHVLAWWLILFWLYRKKIFIKI</sequence>
<reference evidence="2" key="1">
    <citation type="submission" date="2010-01" db="EMBL/GenBank/DDBJ databases">
        <title>Genome fragments of uncultured bacteria from the North Pacific subtropical Gyre.</title>
        <authorList>
            <person name="Pham V.D."/>
            <person name="Delong E.F."/>
        </authorList>
    </citation>
    <scope>NUCLEOTIDE SEQUENCE</scope>
</reference>
<feature type="transmembrane region" description="Helical" evidence="1">
    <location>
        <begin position="232"/>
        <end position="249"/>
    </location>
</feature>
<feature type="transmembrane region" description="Helical" evidence="1">
    <location>
        <begin position="261"/>
        <end position="280"/>
    </location>
</feature>
<accession>E7C783</accession>
<feature type="transmembrane region" description="Helical" evidence="1">
    <location>
        <begin position="85"/>
        <end position="105"/>
    </location>
</feature>
<dbReference type="AlphaFoldDB" id="E7C783"/>
<dbReference type="PANTHER" id="PTHR31061">
    <property type="entry name" value="LD22376P"/>
    <property type="match status" value="1"/>
</dbReference>
<dbReference type="PANTHER" id="PTHR31061:SF24">
    <property type="entry name" value="LD22376P"/>
    <property type="match status" value="1"/>
</dbReference>
<keyword evidence="1" id="KW-0472">Membrane</keyword>
<feature type="transmembrane region" description="Helical" evidence="1">
    <location>
        <begin position="292"/>
        <end position="310"/>
    </location>
</feature>
<feature type="transmembrane region" description="Helical" evidence="1">
    <location>
        <begin position="53"/>
        <end position="73"/>
    </location>
</feature>
<proteinExistence type="predicted"/>
<evidence type="ECO:0000313" key="2">
    <source>
        <dbReference type="EMBL" id="ADI23307.1"/>
    </source>
</evidence>
<evidence type="ECO:0000256" key="1">
    <source>
        <dbReference type="SAM" id="Phobius"/>
    </source>
</evidence>
<name>E7C783_9BACT</name>
<feature type="transmembrane region" description="Helical" evidence="1">
    <location>
        <begin position="199"/>
        <end position="220"/>
    </location>
</feature>